<sequence length="742" mass="82492">MDSISQLVTLQSNIEKFRPSLEDVEACIKVTECKEIADAIGETIVLEGDTDQAIYSSPLIPADFFIYMESTWKGRVKQMHAQYEFQKVEEAAEALSLVVEEDFLPIVLRVKAVSSPLGSRTKGQISYHKEHESIWFKGKCFASPGWLDTPGQERIKNLIPAMDAKGRKVGAEWYTTKKVEKALNCYREAVSQANLKVLEILRGLAAKLQLKTNSIVFLSILTLITKTLFAHVSEGRRRNWVFPTLKEFNPNSSEKKSGSVRNQLEVVGLVPYWLNIEQGGAVQNTIQMKSLFLLTGPNGGGKSSMLRSICATALLGICGLMVPAEKANIPHFDSIILHMLSSDSPADGKSSFQMEMSEMRSILCEATNRSLVLVDEICRGTEVQKGTCIAASMIEELDSIGCIGVISTHLHGLLDLSLKVKYLVYKAMGTVKANEQIKPTWKLIDGICRESLAFETAQCEGVPQNIVRRAVELYASLKRDEIEKSGNENGCFRTGLYLGNDNKTSCQQTTITENLNISNYSPSNFPQIGQSIVLVEEDYDRTASDCKATHNYNGDDWRPETATESQVERLESTATENMPASSTDTLISKLSTYPLDKSRDFKSERNLRLLKEVEKAFISTCGKRLRELDGQKVLSSKSLNIFCSCIGAGQRPPPSVVKSSCVYILQRPDGRFYVGQTDDLTGRISAHRSMEGWQNVPFLYMKVPGKSVGRELETLLINKLPLLGIEVVNIADKHHRNFGTSF</sequence>
<dbReference type="GO" id="GO:0005524">
    <property type="term" value="F:ATP binding"/>
    <property type="evidence" value="ECO:0007669"/>
    <property type="project" value="UniProtKB-KW"/>
</dbReference>
<dbReference type="PANTHER" id="PTHR48448">
    <property type="entry name" value="MUTL PROTEIN ISOFORM 1"/>
    <property type="match status" value="1"/>
</dbReference>
<dbReference type="SUPFAM" id="SSF82771">
    <property type="entry name" value="GIY-YIG endonuclease"/>
    <property type="match status" value="1"/>
</dbReference>
<feature type="domain" description="DNA mismatch repair proteins mutS family" evidence="4">
    <location>
        <begin position="370"/>
        <end position="386"/>
    </location>
</feature>
<reference evidence="5 6" key="1">
    <citation type="journal article" date="2021" name="Nat. Plants">
        <title>The Taxus genome provides insights into paclitaxel biosynthesis.</title>
        <authorList>
            <person name="Xiong X."/>
            <person name="Gou J."/>
            <person name="Liao Q."/>
            <person name="Li Y."/>
            <person name="Zhou Q."/>
            <person name="Bi G."/>
            <person name="Li C."/>
            <person name="Du R."/>
            <person name="Wang X."/>
            <person name="Sun T."/>
            <person name="Guo L."/>
            <person name="Liang H."/>
            <person name="Lu P."/>
            <person name="Wu Y."/>
            <person name="Zhang Z."/>
            <person name="Ro D.K."/>
            <person name="Shang Y."/>
            <person name="Huang S."/>
            <person name="Yan J."/>
        </authorList>
    </citation>
    <scope>NUCLEOTIDE SEQUENCE [LARGE SCALE GENOMIC DNA]</scope>
    <source>
        <strain evidence="5">Ta-2019</strain>
    </source>
</reference>
<dbReference type="GO" id="GO:0006298">
    <property type="term" value="P:mismatch repair"/>
    <property type="evidence" value="ECO:0007669"/>
    <property type="project" value="InterPro"/>
</dbReference>
<gene>
    <name evidence="5" type="ORF">KI387_035868</name>
</gene>
<dbReference type="EMBL" id="JAHRHJ020000007">
    <property type="protein sequence ID" value="KAH9307957.1"/>
    <property type="molecule type" value="Genomic_DNA"/>
</dbReference>
<dbReference type="InterPro" id="IPR000432">
    <property type="entry name" value="DNA_mismatch_repair_MutS_C"/>
</dbReference>
<accession>A0AA38L170</accession>
<dbReference type="FunFam" id="3.40.50.300:FF:001188">
    <property type="entry name" value="DNA mismatch repair protein"/>
    <property type="match status" value="1"/>
</dbReference>
<evidence type="ECO:0000256" key="1">
    <source>
        <dbReference type="ARBA" id="ARBA00022741"/>
    </source>
</evidence>
<dbReference type="CDD" id="cd03243">
    <property type="entry name" value="ABC_MutS_homologs"/>
    <property type="match status" value="1"/>
</dbReference>
<keyword evidence="2" id="KW-0067">ATP-binding</keyword>
<name>A0AA38L170_TAXCH</name>
<dbReference type="Gene3D" id="3.40.1440.10">
    <property type="entry name" value="GIY-YIG endonuclease"/>
    <property type="match status" value="1"/>
</dbReference>
<dbReference type="SUPFAM" id="SSF52540">
    <property type="entry name" value="P-loop containing nucleoside triphosphate hydrolases"/>
    <property type="match status" value="1"/>
</dbReference>
<dbReference type="PANTHER" id="PTHR48448:SF1">
    <property type="entry name" value="MUTL PROTEIN ISOFORM 1"/>
    <property type="match status" value="1"/>
</dbReference>
<evidence type="ECO:0000313" key="5">
    <source>
        <dbReference type="EMBL" id="KAH9307957.1"/>
    </source>
</evidence>
<evidence type="ECO:0000313" key="6">
    <source>
        <dbReference type="Proteomes" id="UP000824469"/>
    </source>
</evidence>
<dbReference type="Pfam" id="PF00488">
    <property type="entry name" value="MutS_V"/>
    <property type="match status" value="1"/>
</dbReference>
<dbReference type="AlphaFoldDB" id="A0AA38L170"/>
<keyword evidence="3" id="KW-0238">DNA-binding</keyword>
<dbReference type="Gene3D" id="3.40.50.300">
    <property type="entry name" value="P-loop containing nucleotide triphosphate hydrolases"/>
    <property type="match status" value="1"/>
</dbReference>
<evidence type="ECO:0000256" key="2">
    <source>
        <dbReference type="ARBA" id="ARBA00022840"/>
    </source>
</evidence>
<dbReference type="OMA" id="ENGCFRT"/>
<dbReference type="GO" id="GO:0030983">
    <property type="term" value="F:mismatched DNA binding"/>
    <property type="evidence" value="ECO:0007669"/>
    <property type="project" value="InterPro"/>
</dbReference>
<dbReference type="SMART" id="SM00534">
    <property type="entry name" value="MUTSac"/>
    <property type="match status" value="1"/>
</dbReference>
<proteinExistence type="predicted"/>
<protein>
    <recommendedName>
        <fullName evidence="4">DNA mismatch repair proteins mutS family domain-containing protein</fullName>
    </recommendedName>
</protein>
<keyword evidence="6" id="KW-1185">Reference proteome</keyword>
<dbReference type="InterPro" id="IPR035901">
    <property type="entry name" value="GIY-YIG_endonuc_sf"/>
</dbReference>
<dbReference type="Proteomes" id="UP000824469">
    <property type="component" value="Unassembled WGS sequence"/>
</dbReference>
<organism evidence="5 6">
    <name type="scientific">Taxus chinensis</name>
    <name type="common">Chinese yew</name>
    <name type="synonym">Taxus wallichiana var. chinensis</name>
    <dbReference type="NCBI Taxonomy" id="29808"/>
    <lineage>
        <taxon>Eukaryota</taxon>
        <taxon>Viridiplantae</taxon>
        <taxon>Streptophyta</taxon>
        <taxon>Embryophyta</taxon>
        <taxon>Tracheophyta</taxon>
        <taxon>Spermatophyta</taxon>
        <taxon>Pinopsida</taxon>
        <taxon>Pinidae</taxon>
        <taxon>Conifers II</taxon>
        <taxon>Cupressales</taxon>
        <taxon>Taxaceae</taxon>
        <taxon>Taxus</taxon>
    </lineage>
</organism>
<comment type="caution">
    <text evidence="5">The sequence shown here is derived from an EMBL/GenBank/DDBJ whole genome shotgun (WGS) entry which is preliminary data.</text>
</comment>
<evidence type="ECO:0000259" key="4">
    <source>
        <dbReference type="PROSITE" id="PS00486"/>
    </source>
</evidence>
<keyword evidence="1" id="KW-0547">Nucleotide-binding</keyword>
<evidence type="ECO:0000256" key="3">
    <source>
        <dbReference type="ARBA" id="ARBA00023125"/>
    </source>
</evidence>
<dbReference type="InterPro" id="IPR053276">
    <property type="entry name" value="MtDNA_mismatch_repair_MutS"/>
</dbReference>
<dbReference type="InterPro" id="IPR027417">
    <property type="entry name" value="P-loop_NTPase"/>
</dbReference>
<dbReference type="PROSITE" id="PS00486">
    <property type="entry name" value="DNA_MISMATCH_REPAIR_2"/>
    <property type="match status" value="1"/>
</dbReference>